<proteinExistence type="predicted"/>
<keyword evidence="3" id="KW-1185">Reference proteome</keyword>
<protein>
    <recommendedName>
        <fullName evidence="4">Lipoprotein</fullName>
    </recommendedName>
</protein>
<reference evidence="3" key="1">
    <citation type="journal article" date="2019" name="Int. J. Syst. Evol. Microbiol.">
        <title>The Global Catalogue of Microorganisms (GCM) 10K type strain sequencing project: providing services to taxonomists for standard genome sequencing and annotation.</title>
        <authorList>
            <consortium name="The Broad Institute Genomics Platform"/>
            <consortium name="The Broad Institute Genome Sequencing Center for Infectious Disease"/>
            <person name="Wu L."/>
            <person name="Ma J."/>
        </authorList>
    </citation>
    <scope>NUCLEOTIDE SEQUENCE [LARGE SCALE GENOMIC DNA]</scope>
    <source>
        <strain evidence="3">JCM 5067</strain>
    </source>
</reference>
<evidence type="ECO:0000313" key="3">
    <source>
        <dbReference type="Proteomes" id="UP001500668"/>
    </source>
</evidence>
<comment type="caution">
    <text evidence="2">The sequence shown here is derived from an EMBL/GenBank/DDBJ whole genome shotgun (WGS) entry which is preliminary data.</text>
</comment>
<organism evidence="2 3">
    <name type="scientific">Streptomyces crystallinus</name>
    <dbReference type="NCBI Taxonomy" id="68191"/>
    <lineage>
        <taxon>Bacteria</taxon>
        <taxon>Bacillati</taxon>
        <taxon>Actinomycetota</taxon>
        <taxon>Actinomycetes</taxon>
        <taxon>Kitasatosporales</taxon>
        <taxon>Streptomycetaceae</taxon>
        <taxon>Streptomyces</taxon>
    </lineage>
</organism>
<evidence type="ECO:0000256" key="1">
    <source>
        <dbReference type="SAM" id="MobiDB-lite"/>
    </source>
</evidence>
<accession>A0ABP3QRG3</accession>
<name>A0ABP3QRG3_9ACTN</name>
<dbReference type="Proteomes" id="UP001500668">
    <property type="component" value="Unassembled WGS sequence"/>
</dbReference>
<evidence type="ECO:0008006" key="4">
    <source>
        <dbReference type="Google" id="ProtNLM"/>
    </source>
</evidence>
<sequence length="175" mass="17540">MAVTVSPCEDHRVPENAPGAGGLMERRQPVTRAPGPGPALRRGAASALCAGVVGALLTGCGASSARVNGVLDAGRAFQRAVAGGAFAAACDLLAPGTREQLEEDARVPCDKALAGRQLPTARPGDSAEVYGRQAAISAGGQKLFLSQFKGGWKVVAAGCTPSGGDKPYRCAVKGG</sequence>
<evidence type="ECO:0000313" key="2">
    <source>
        <dbReference type="EMBL" id="GAA0594561.1"/>
    </source>
</evidence>
<feature type="region of interest" description="Disordered" evidence="1">
    <location>
        <begin position="1"/>
        <end position="38"/>
    </location>
</feature>
<dbReference type="EMBL" id="BAAACA010000014">
    <property type="protein sequence ID" value="GAA0594561.1"/>
    <property type="molecule type" value="Genomic_DNA"/>
</dbReference>
<gene>
    <name evidence="2" type="ORF">GCM10010394_24980</name>
</gene>